<dbReference type="GO" id="GO:0008146">
    <property type="term" value="F:sulfotransferase activity"/>
    <property type="evidence" value="ECO:0007669"/>
    <property type="project" value="InterPro"/>
</dbReference>
<gene>
    <name evidence="3" type="primary">F3ST_0</name>
    <name evidence="3" type="ORF">CFP56_000213</name>
</gene>
<accession>A0AAW0ME77</accession>
<reference evidence="3" key="3">
    <citation type="submission" date="2023-07" db="EMBL/GenBank/DDBJ databases">
        <title>An improved reference 1 genome and first organelle genomes of Quercus suber.</title>
        <authorList>
            <consortium name="Genosuber Consortium"/>
            <person name="Usie A."/>
            <person name="Serra O."/>
            <person name="Barros P."/>
        </authorList>
    </citation>
    <scope>NUCLEOTIDE SEQUENCE</scope>
    <source>
        <strain evidence="3">HL8</strain>
        <tissue evidence="3">Leaves</tissue>
    </source>
</reference>
<reference evidence="3" key="2">
    <citation type="journal article" date="2018" name="Sci. Data">
        <title>The draft genome sequence of cork oak.</title>
        <authorList>
            <person name="Ramos A.M."/>
            <person name="Usie A."/>
            <person name="Barbosa P."/>
            <person name="Barros P.M."/>
            <person name="Capote T."/>
            <person name="Chaves I."/>
            <person name="Simoes F."/>
            <person name="Abreu I."/>
            <person name="Carrasquinho I."/>
            <person name="Faro C."/>
            <person name="Guimaraes J.B."/>
            <person name="Mendonca D."/>
            <person name="Nobrega F."/>
            <person name="Rodrigues L."/>
            <person name="Saibo N.J.M."/>
            <person name="Varela M.C."/>
            <person name="Egas C."/>
            <person name="Matos J."/>
            <person name="Miguel C.M."/>
            <person name="Oliveira M.M."/>
            <person name="Ricardo C.P."/>
            <person name="Goncalves S."/>
        </authorList>
    </citation>
    <scope>NUCLEOTIDE SEQUENCE [LARGE SCALE GENOMIC DNA]</scope>
    <source>
        <strain evidence="3">HL8</strain>
    </source>
</reference>
<dbReference type="AlphaFoldDB" id="A0AAW0ME77"/>
<dbReference type="EC" id="2.8.2.-" evidence="1"/>
<sequence length="85" mass="9620">MSPKVVVSCRKEQCCKEQFYFEDAFELFCEGVSPFGPYWDHLLGYWKASLNSPEKKFVTPETDVRLTGVPSTELVLNAATRNVGP</sequence>
<dbReference type="SUPFAM" id="SSF52540">
    <property type="entry name" value="P-loop containing nucleoside triphosphate hydrolases"/>
    <property type="match status" value="1"/>
</dbReference>
<dbReference type="Pfam" id="PF00685">
    <property type="entry name" value="Sulfotransfer_1"/>
    <property type="match status" value="1"/>
</dbReference>
<evidence type="ECO:0000259" key="2">
    <source>
        <dbReference type="Pfam" id="PF00685"/>
    </source>
</evidence>
<comment type="similarity">
    <text evidence="1">Belongs to the sulfotransferase 1 family.</text>
</comment>
<dbReference type="Gene3D" id="3.40.50.300">
    <property type="entry name" value="P-loop containing nucleotide triphosphate hydrolases"/>
    <property type="match status" value="1"/>
</dbReference>
<keyword evidence="1" id="KW-0808">Transferase</keyword>
<dbReference type="InterPro" id="IPR000863">
    <property type="entry name" value="Sulfotransferase_dom"/>
</dbReference>
<name>A0AAW0ME77_QUESU</name>
<dbReference type="InterPro" id="IPR027417">
    <property type="entry name" value="P-loop_NTPase"/>
</dbReference>
<comment type="caution">
    <text evidence="3">The sequence shown here is derived from an EMBL/GenBank/DDBJ whole genome shotgun (WGS) entry which is preliminary data.</text>
</comment>
<reference evidence="3" key="1">
    <citation type="submission" date="2017-12" db="EMBL/GenBank/DDBJ databases">
        <authorList>
            <person name="Barbosa P."/>
            <person name="Usie A."/>
            <person name="Ramos A.M."/>
        </authorList>
    </citation>
    <scope>NUCLEOTIDE SEQUENCE</scope>
    <source>
        <strain evidence="3">HL8</strain>
        <tissue evidence="3">Leaves</tissue>
    </source>
</reference>
<evidence type="ECO:0000313" key="3">
    <source>
        <dbReference type="EMBL" id="KAK7861577.1"/>
    </source>
</evidence>
<proteinExistence type="inferred from homology"/>
<organism evidence="3">
    <name type="scientific">Quercus suber</name>
    <name type="common">Cork oak</name>
    <dbReference type="NCBI Taxonomy" id="58331"/>
    <lineage>
        <taxon>Eukaryota</taxon>
        <taxon>Viridiplantae</taxon>
        <taxon>Streptophyta</taxon>
        <taxon>Embryophyta</taxon>
        <taxon>Tracheophyta</taxon>
        <taxon>Spermatophyta</taxon>
        <taxon>Magnoliopsida</taxon>
        <taxon>eudicotyledons</taxon>
        <taxon>Gunneridae</taxon>
        <taxon>Pentapetalae</taxon>
        <taxon>rosids</taxon>
        <taxon>fabids</taxon>
        <taxon>Fagales</taxon>
        <taxon>Fagaceae</taxon>
        <taxon>Quercus</taxon>
    </lineage>
</organism>
<evidence type="ECO:0000256" key="1">
    <source>
        <dbReference type="RuleBase" id="RU361155"/>
    </source>
</evidence>
<feature type="domain" description="Sulfotransferase" evidence="2">
    <location>
        <begin position="16"/>
        <end position="50"/>
    </location>
</feature>
<protein>
    <recommendedName>
        <fullName evidence="1">Sulfotransferase</fullName>
        <ecNumber evidence="1">2.8.2.-</ecNumber>
    </recommendedName>
</protein>
<dbReference type="EMBL" id="PKMF04000001">
    <property type="protein sequence ID" value="KAK7861577.1"/>
    <property type="molecule type" value="Genomic_DNA"/>
</dbReference>